<dbReference type="AlphaFoldDB" id="A0A163CIK2"/>
<dbReference type="OrthoDB" id="9813876at2"/>
<dbReference type="EMBL" id="LQRT01000002">
    <property type="protein sequence ID" value="KZS42451.1"/>
    <property type="molecule type" value="Genomic_DNA"/>
</dbReference>
<dbReference type="Proteomes" id="UP000076715">
    <property type="component" value="Unassembled WGS sequence"/>
</dbReference>
<gene>
    <name evidence="1" type="ORF">AWE51_03135</name>
</gene>
<keyword evidence="2" id="KW-1185">Reference proteome</keyword>
<sequence>MHVFYAHGGGLGHLTRISKLIKILEIPVNDVLIITPSTFTKYFKSYTFVKILWNETVAEWSNTIKNTIESYTITTFYVDTFPFGIKGELSSVYTAFPKLEYVYVSRVLKWQNYLDAIPVKTAIKFSKTIILEIMYDEHMIWIKNNSKKIKQIMLQNKQVSSISFHDKPYILIVHSGGKEDVLKICNRASNDYHNKPEIVMVVFTQVDINIKDSRILLHKDIYPVSQYFEHAEKIYTAAGFNSIQELQSYNDKHVVIPLNKLYDDQFFRYENRLKNDRLQ</sequence>
<proteinExistence type="predicted"/>
<accession>A0A163CIK2</accession>
<protein>
    <recommendedName>
        <fullName evidence="3">Glycosyl transferase family 28 C-terminal domain-containing protein</fullName>
    </recommendedName>
</protein>
<reference evidence="1 2" key="1">
    <citation type="submission" date="2016-01" db="EMBL/GenBank/DDBJ databases">
        <title>The draft genome sequence of Aquimarina sp. RZW4-3-2.</title>
        <authorList>
            <person name="Wang Y."/>
        </authorList>
    </citation>
    <scope>NUCLEOTIDE SEQUENCE [LARGE SCALE GENOMIC DNA]</scope>
    <source>
        <strain evidence="1 2">RZW4-3-2</strain>
    </source>
</reference>
<evidence type="ECO:0008006" key="3">
    <source>
        <dbReference type="Google" id="ProtNLM"/>
    </source>
</evidence>
<dbReference type="RefSeq" id="WP_066310201.1">
    <property type="nucleotide sequence ID" value="NZ_LQRT01000002.1"/>
</dbReference>
<evidence type="ECO:0000313" key="1">
    <source>
        <dbReference type="EMBL" id="KZS42451.1"/>
    </source>
</evidence>
<name>A0A163CIK2_9FLAO</name>
<organism evidence="1 2">
    <name type="scientific">Aquimarina aggregata</name>
    <dbReference type="NCBI Taxonomy" id="1642818"/>
    <lineage>
        <taxon>Bacteria</taxon>
        <taxon>Pseudomonadati</taxon>
        <taxon>Bacteroidota</taxon>
        <taxon>Flavobacteriia</taxon>
        <taxon>Flavobacteriales</taxon>
        <taxon>Flavobacteriaceae</taxon>
        <taxon>Aquimarina</taxon>
    </lineage>
</organism>
<dbReference type="STRING" id="1642818.AWE51_03135"/>
<comment type="caution">
    <text evidence="1">The sequence shown here is derived from an EMBL/GenBank/DDBJ whole genome shotgun (WGS) entry which is preliminary data.</text>
</comment>
<evidence type="ECO:0000313" key="2">
    <source>
        <dbReference type="Proteomes" id="UP000076715"/>
    </source>
</evidence>